<feature type="compositionally biased region" description="Polar residues" evidence="1">
    <location>
        <begin position="1720"/>
        <end position="1747"/>
    </location>
</feature>
<feature type="compositionally biased region" description="Polar residues" evidence="1">
    <location>
        <begin position="1122"/>
        <end position="1137"/>
    </location>
</feature>
<feature type="region of interest" description="Disordered" evidence="1">
    <location>
        <begin position="1348"/>
        <end position="1383"/>
    </location>
</feature>
<feature type="region of interest" description="Disordered" evidence="1">
    <location>
        <begin position="1235"/>
        <end position="1301"/>
    </location>
</feature>
<reference evidence="2" key="1">
    <citation type="submission" date="2022-01" db="EMBL/GenBank/DDBJ databases">
        <authorList>
            <person name="Braso-Vives M."/>
        </authorList>
    </citation>
    <scope>NUCLEOTIDE SEQUENCE</scope>
</reference>
<dbReference type="OrthoDB" id="266020at2759"/>
<feature type="compositionally biased region" description="Basic and acidic residues" evidence="1">
    <location>
        <begin position="1873"/>
        <end position="1892"/>
    </location>
</feature>
<keyword evidence="3" id="KW-1185">Reference proteome</keyword>
<feature type="compositionally biased region" description="Polar residues" evidence="1">
    <location>
        <begin position="1963"/>
        <end position="1973"/>
    </location>
</feature>
<dbReference type="EMBL" id="OV696694">
    <property type="protein sequence ID" value="CAH1273718.1"/>
    <property type="molecule type" value="Genomic_DNA"/>
</dbReference>
<name>A0A8K0EYJ6_BRALA</name>
<feature type="compositionally biased region" description="Polar residues" evidence="1">
    <location>
        <begin position="1271"/>
        <end position="1298"/>
    </location>
</feature>
<feature type="region of interest" description="Disordered" evidence="1">
    <location>
        <begin position="1788"/>
        <end position="1903"/>
    </location>
</feature>
<feature type="compositionally biased region" description="Basic and acidic residues" evidence="1">
    <location>
        <begin position="2156"/>
        <end position="2170"/>
    </location>
</feature>
<feature type="region of interest" description="Disordered" evidence="1">
    <location>
        <begin position="1113"/>
        <end position="1137"/>
    </location>
</feature>
<gene>
    <name evidence="2" type="primary">Hypp5187</name>
    <name evidence="2" type="ORF">BLAG_LOCUS24974</name>
</gene>
<feature type="compositionally biased region" description="Polar residues" evidence="1">
    <location>
        <begin position="2017"/>
        <end position="2040"/>
    </location>
</feature>
<feature type="region of interest" description="Disordered" evidence="1">
    <location>
        <begin position="1589"/>
        <end position="1751"/>
    </location>
</feature>
<dbReference type="PANTHER" id="PTHR33443">
    <property type="entry name" value="ZGC:112980"/>
    <property type="match status" value="1"/>
</dbReference>
<evidence type="ECO:0000256" key="1">
    <source>
        <dbReference type="SAM" id="MobiDB-lite"/>
    </source>
</evidence>
<feature type="compositionally biased region" description="Basic and acidic residues" evidence="1">
    <location>
        <begin position="2056"/>
        <end position="2074"/>
    </location>
</feature>
<feature type="region of interest" description="Disordered" evidence="1">
    <location>
        <begin position="2151"/>
        <end position="2170"/>
    </location>
</feature>
<feature type="region of interest" description="Disordered" evidence="1">
    <location>
        <begin position="42"/>
        <end position="62"/>
    </location>
</feature>
<sequence>MQSRAVKSEPGGGWGALTQSCPGCMAVNLVSQGATLAGPNTLAPPHLPGCPSQNTTCSQRNDDDDDVIFVESPTIGPLQPTEAGNLQGSTMSADEDDLLVTFVSLPETAHYPHARGDCKIHSFKQIGIQKLGKSWGYGKWKSLQSREVDLTTIGPVENNAKYCEKCYCFMCDVPADQCQQWTNPAGAHCNAYKCPSWLAQQTSKPSPLLSRLTVEQMTQEVRDAVRRTDELVKGIQEEYVTFRKGTPCLCTCHQLVAGTSWCEVCKAHHTVEQYDYSLVRQKLLDAVKEAKAQSQVGRGDAGMVMLDSLIHVLVLEKSPPNTRPNRNVGYKVWETKFYQSRNEIMKEIDELLMDIFVLVKTTPALRKAVIVNLTEMLNREGVRHPWALSVRQWEDRLLSLVLTGANLTGRKGNDVLLEHCMVIKRRVERLKQDGNYRQAVRYLKCVNIPAHNLAGLSLSQERAEFAQLQQQVPQLYARCGAFNEAFMALASGPVDAKHICDSVIAKMDGAAFLELMKSLSTNLCGVKGLPAHKILWACLVALTMNVGVQLNLEFLIWFVRWAANNTSGIQSPSHDEAACNRARSLIQASQKGLLTVSALKESEVLSKLVVTASEAVLYPLFAHRHDAYLARVVAAFGTKFWAFECSLNSCTLPSVFASTHLCQWLRKRYLPTYGVSRLRDTTWSNILMSAPQPVAAVLIEDMLNITPVDSPTIFGCLRFYTSNLVSVPSARVNNRLLAVFANQVFPMAKAADKTTLLSNIVKLSFFNDPNEASVAALRDLYAKEWPKVLDGMIRLLPQEKMEAALVSCFSTCVKKGEVDIVVRMLHANRAGHASTKTAYDYVPTVSVLVEKLAGQLLEIDKDTAMQMCDSIKDWLRDESYSPLLCQNCDYDIPLISLNQIWKSVGSLCPDRLEHILAHAMKKLGKALTSFHMVKQAQRVSIVSWLKRVAAVLKQAGKNLEYQVHLSFLVSAISTKRGLVKEIQNCPELAADIIPGWMLQEWEGKYVRSMSEWSVQSSGPTKLTFKKTISPGPVSPVATSVSSPGEQGPASHLSQLSNAPAAVFKAGVDNIMSMQPSLKESNNNVRAPGNGVKDMKSMSLEEILQYNCPIQPKSMVNGEASHPDTSNGGSPGSLQVSNQTADARYAQQDTLAVNGMVQHYNPVSNCASQALHMVASRMQMANISSQPSLLESQQMATTSAVPPPTGSNQRPISGIETIGNSTILSSAGSRQAILRFPPPLVSDSGNHPQADQVPLVPPHSRLPPPQYESYLRSLQNTDTTATQPLPPQSSGSQNMTNSGRPLDRMVNFVNSLGTSSTAGQTMPHMNPYQLTQPFRYSLDLQQLSTGQILSGIPQHPNMHPSGGSSSAAVNVSQSQPVQPGGQVAPQQCSTTAVLGVRPTIQQYGGQQQLQNIQSQIAPAARTSTPELAPVQLQPASSSAVGLSTTLFPNAAMGVSMPVSIAQIPRFPTTSEPVHVFIPNVHQNLVNGGVVPMSVVHHRPSPQPFVVSSETLQAVHPVSVSSSLHSIAGQGAQGLALSSGGTLGTVGQQTGGHVDNALNADILNQQMQAAVSAQDKGPVPVHVTFVPAPCRQEEETQSAESEDEYTFDTTMPSPPRDLEIDEIVLISDSEEGEEETSNSKPDDNSSNKEDQGQDDLPEKDSSSAEQISSTENLETDTQPEDAQQNSDVEPLLNMSCESIESDVDESRTVPQPAKRDVRENVVKTSLNVQENTPLSDSTDQSDANFSGSPERNGVGLEVQNALSSEGAHQANGNCNESNVIHDHIGAECAQDEKESNVLENTAATEPDPENANFMESNKSREENGVEHTQGDTEAAVLEDVAPTKPDQSEIEPAGGSSVVANSDITAVVDDVSNDTNDKSDDKCLEQASCDKENESQIEDENSSIQNQCTTQDNDLASVVCLANTADIQCGNYNDQQTDNDESSSVEKPYSASDQSQLDMPMIVNSTEQHPSNGKEQPSKETDSEISTAVACVVAGLVIDVVKAAEKSSSSTKTTSSGSDAQPSRPSSEDIGNNAQTSSSNEKATNKKDSRPDKKRKAEAHVNDAVKRTKKMSESDSKAATGIGTKRTSGNAKENRKVALEKIPKEVRPNKVNKAEQRTKLTRANSEQISIRATDGKNGKVLNSAGKTVDTLRKRPGKVRVEESHPRSARKDREGIRKDGLVSLEIMTVDASAQASVTVQELQTVRCNVSFEQRKSNKTAKEKLSCRSLGPRGKMLRSSSCDDTAKERNALHRWLGRPTKGKSSGPLKTALRGKKQDTYQNVLAKKRILDRSKIPHGVLLPRGLKLKKFPIVILERIDTGRHPRKQRFTRSRSQPT</sequence>
<evidence type="ECO:0000313" key="2">
    <source>
        <dbReference type="EMBL" id="CAH1273718.1"/>
    </source>
</evidence>
<feature type="region of interest" description="Disordered" evidence="1">
    <location>
        <begin position="2003"/>
        <end position="2094"/>
    </location>
</feature>
<feature type="compositionally biased region" description="Low complexity" evidence="1">
    <location>
        <begin position="2004"/>
        <end position="2016"/>
    </location>
</feature>
<dbReference type="Proteomes" id="UP000838412">
    <property type="component" value="Chromosome 9"/>
</dbReference>
<feature type="compositionally biased region" description="Low complexity" evidence="1">
    <location>
        <begin position="1359"/>
        <end position="1383"/>
    </location>
</feature>
<feature type="compositionally biased region" description="Polar residues" evidence="1">
    <location>
        <begin position="1661"/>
        <end position="1670"/>
    </location>
</feature>
<feature type="compositionally biased region" description="Polar residues" evidence="1">
    <location>
        <begin position="1187"/>
        <end position="1210"/>
    </location>
</feature>
<protein>
    <submittedName>
        <fullName evidence="2">Hypp5187 protein</fullName>
    </submittedName>
</protein>
<feature type="compositionally biased region" description="Basic and acidic residues" evidence="1">
    <location>
        <begin position="1638"/>
        <end position="1660"/>
    </location>
</feature>
<feature type="region of interest" description="Disordered" evidence="1">
    <location>
        <begin position="1927"/>
        <end position="1955"/>
    </location>
</feature>
<accession>A0A8K0EYJ6</accession>
<feature type="region of interest" description="Disordered" evidence="1">
    <location>
        <begin position="1963"/>
        <end position="1982"/>
    </location>
</feature>
<proteinExistence type="predicted"/>
<dbReference type="PROSITE" id="PS51257">
    <property type="entry name" value="PROKAR_LIPOPROTEIN"/>
    <property type="match status" value="1"/>
</dbReference>
<feature type="region of interest" description="Disordered" evidence="1">
    <location>
        <begin position="1187"/>
        <end position="1214"/>
    </location>
</feature>
<feature type="region of interest" description="Disordered" evidence="1">
    <location>
        <begin position="1033"/>
        <end position="1053"/>
    </location>
</feature>
<feature type="compositionally biased region" description="Pro residues" evidence="1">
    <location>
        <begin position="1254"/>
        <end position="1265"/>
    </location>
</feature>
<evidence type="ECO:0000313" key="3">
    <source>
        <dbReference type="Proteomes" id="UP000838412"/>
    </source>
</evidence>
<feature type="compositionally biased region" description="Basic and acidic residues" evidence="1">
    <location>
        <begin position="1815"/>
        <end position="1828"/>
    </location>
</feature>
<feature type="compositionally biased region" description="Acidic residues" evidence="1">
    <location>
        <begin position="1593"/>
        <end position="1604"/>
    </location>
</feature>
<feature type="compositionally biased region" description="Low complexity" evidence="1">
    <location>
        <begin position="1033"/>
        <end position="1043"/>
    </location>
</feature>
<dbReference type="InterPro" id="IPR053234">
    <property type="entry name" value="RPM1_Interactor"/>
</dbReference>
<dbReference type="PANTHER" id="PTHR33443:SF30">
    <property type="entry name" value="SARCOSINE DEHYDROGENASE-2C PROTEIN"/>
    <property type="match status" value="1"/>
</dbReference>
<organism evidence="2 3">
    <name type="scientific">Branchiostoma lanceolatum</name>
    <name type="common">Common lancelet</name>
    <name type="synonym">Amphioxus lanceolatum</name>
    <dbReference type="NCBI Taxonomy" id="7740"/>
    <lineage>
        <taxon>Eukaryota</taxon>
        <taxon>Metazoa</taxon>
        <taxon>Chordata</taxon>
        <taxon>Cephalochordata</taxon>
        <taxon>Leptocardii</taxon>
        <taxon>Amphioxiformes</taxon>
        <taxon>Branchiostomatidae</taxon>
        <taxon>Branchiostoma</taxon>
    </lineage>
</organism>